<dbReference type="InterPro" id="IPR000994">
    <property type="entry name" value="Pept_M24"/>
</dbReference>
<dbReference type="EMBL" id="JBHTAG010000002">
    <property type="protein sequence ID" value="MFC7096231.1"/>
    <property type="molecule type" value="Genomic_DNA"/>
</dbReference>
<dbReference type="PANTHER" id="PTHR46112:SF2">
    <property type="entry name" value="XAA-PRO AMINOPEPTIDASE P-RELATED"/>
    <property type="match status" value="1"/>
</dbReference>
<name>A0ABD5WV91_9EURY</name>
<evidence type="ECO:0000256" key="1">
    <source>
        <dbReference type="ARBA" id="ARBA00022723"/>
    </source>
</evidence>
<dbReference type="InterPro" id="IPR001131">
    <property type="entry name" value="Peptidase_M24B_aminopep-P_CS"/>
</dbReference>
<dbReference type="AlphaFoldDB" id="A0ABD5WV91"/>
<feature type="domain" description="Creatinase N-terminal" evidence="5">
    <location>
        <begin position="6"/>
        <end position="145"/>
    </location>
</feature>
<dbReference type="GO" id="GO:0046872">
    <property type="term" value="F:metal ion binding"/>
    <property type="evidence" value="ECO:0007669"/>
    <property type="project" value="UniProtKB-KW"/>
</dbReference>
<dbReference type="SUPFAM" id="SSF55920">
    <property type="entry name" value="Creatinase/aminopeptidase"/>
    <property type="match status" value="1"/>
</dbReference>
<dbReference type="PANTHER" id="PTHR46112">
    <property type="entry name" value="AMINOPEPTIDASE"/>
    <property type="match status" value="1"/>
</dbReference>
<feature type="domain" description="Peptidase M24" evidence="4">
    <location>
        <begin position="153"/>
        <end position="382"/>
    </location>
</feature>
<dbReference type="Gene3D" id="3.90.230.10">
    <property type="entry name" value="Creatinase/methionine aminopeptidase superfamily"/>
    <property type="match status" value="1"/>
</dbReference>
<keyword evidence="7" id="KW-1185">Reference proteome</keyword>
<dbReference type="Proteomes" id="UP001596388">
    <property type="component" value="Unassembled WGS sequence"/>
</dbReference>
<dbReference type="InterPro" id="IPR050659">
    <property type="entry name" value="Peptidase_M24B"/>
</dbReference>
<reference evidence="6 7" key="1">
    <citation type="journal article" date="2019" name="Int. J. Syst. Evol. Microbiol.">
        <title>The Global Catalogue of Microorganisms (GCM) 10K type strain sequencing project: providing services to taxonomists for standard genome sequencing and annotation.</title>
        <authorList>
            <consortium name="The Broad Institute Genomics Platform"/>
            <consortium name="The Broad Institute Genome Sequencing Center for Infectious Disease"/>
            <person name="Wu L."/>
            <person name="Ma J."/>
        </authorList>
    </citation>
    <scope>NUCLEOTIDE SEQUENCE [LARGE SCALE GENOMIC DNA]</scope>
    <source>
        <strain evidence="6 7">DT55</strain>
    </source>
</reference>
<dbReference type="Pfam" id="PF00557">
    <property type="entry name" value="Peptidase_M24"/>
    <property type="match status" value="1"/>
</dbReference>
<keyword evidence="2" id="KW-0378">Hydrolase</keyword>
<protein>
    <submittedName>
        <fullName evidence="6">M24 family metallopeptidase</fullName>
    </submittedName>
</protein>
<dbReference type="PROSITE" id="PS00491">
    <property type="entry name" value="PROLINE_PEPTIDASE"/>
    <property type="match status" value="1"/>
</dbReference>
<dbReference type="GeneID" id="79269883"/>
<dbReference type="InterPro" id="IPR000587">
    <property type="entry name" value="Creatinase_N"/>
</dbReference>
<accession>A0ABD5WV91</accession>
<organism evidence="6 7">
    <name type="scientific">Halobaculum marinum</name>
    <dbReference type="NCBI Taxonomy" id="3031996"/>
    <lineage>
        <taxon>Archaea</taxon>
        <taxon>Methanobacteriati</taxon>
        <taxon>Methanobacteriota</taxon>
        <taxon>Stenosarchaea group</taxon>
        <taxon>Halobacteria</taxon>
        <taxon>Halobacteriales</taxon>
        <taxon>Haloferacaceae</taxon>
        <taxon>Halobaculum</taxon>
    </lineage>
</organism>
<evidence type="ECO:0000313" key="7">
    <source>
        <dbReference type="Proteomes" id="UP001596388"/>
    </source>
</evidence>
<proteinExistence type="inferred from homology"/>
<dbReference type="GO" id="GO:0016787">
    <property type="term" value="F:hydrolase activity"/>
    <property type="evidence" value="ECO:0007669"/>
    <property type="project" value="UniProtKB-KW"/>
</dbReference>
<comment type="caution">
    <text evidence="6">The sequence shown here is derived from an EMBL/GenBank/DDBJ whole genome shotgun (WGS) entry which is preliminary data.</text>
</comment>
<comment type="similarity">
    <text evidence="3">Belongs to the peptidase M24B family.</text>
</comment>
<gene>
    <name evidence="6" type="ORF">ACFQKD_02850</name>
</gene>
<dbReference type="Pfam" id="PF01321">
    <property type="entry name" value="Creatinase_N"/>
    <property type="match status" value="1"/>
</dbReference>
<evidence type="ECO:0000256" key="2">
    <source>
        <dbReference type="ARBA" id="ARBA00022801"/>
    </source>
</evidence>
<dbReference type="InterPro" id="IPR036005">
    <property type="entry name" value="Creatinase/aminopeptidase-like"/>
</dbReference>
<evidence type="ECO:0000256" key="3">
    <source>
        <dbReference type="RuleBase" id="RU000590"/>
    </source>
</evidence>
<dbReference type="RefSeq" id="WP_276239292.1">
    <property type="nucleotide sequence ID" value="NZ_CP119989.1"/>
</dbReference>
<evidence type="ECO:0000259" key="4">
    <source>
        <dbReference type="Pfam" id="PF00557"/>
    </source>
</evidence>
<keyword evidence="1 3" id="KW-0479">Metal-binding</keyword>
<sequence>MTRDLSALDDLLDAADADAYCIEAGSADSNQLYLSGFDAPDPFFTAYTGDELAVLVSGLEYGRATKEAHADTVARLSTYDFASRAASEGQAAALSGVYADFLADLGAESVLVPERFPVGVADGLRDQGLAVDVDHDDVLETARAVKTDEELDAVRRATEANEAAMAAAEALIAEADVADDGTLTIVDDATGEETTLTSERVQEEIEVTLLRHGCALDETIVACGADAADPHDRGSGPLQAGETIIIDIFPREKASKYHSDMTRTFSKGEPSDTAAEWFDRTHEALDAALAAVEPGATGADVHAAACEVYEAAGHPTLRSDPDTETGFIHSTGHGVGLDVHELPGLNPRGGELEPGQVITVEPGLYDPEVGGVRIEDIVIVTEDGYENLTGDYPVELVVE</sequence>
<evidence type="ECO:0000259" key="5">
    <source>
        <dbReference type="Pfam" id="PF01321"/>
    </source>
</evidence>
<evidence type="ECO:0000313" key="6">
    <source>
        <dbReference type="EMBL" id="MFC7096231.1"/>
    </source>
</evidence>